<dbReference type="Pfam" id="PF00535">
    <property type="entry name" value="Glycos_transf_2"/>
    <property type="match status" value="1"/>
</dbReference>
<gene>
    <name evidence="5" type="ordered locus">Cagg_2620</name>
</gene>
<protein>
    <submittedName>
        <fullName evidence="5">Glycosyl transferase family 2</fullName>
    </submittedName>
</protein>
<dbReference type="OrthoDB" id="396512at2"/>
<evidence type="ECO:0000313" key="6">
    <source>
        <dbReference type="Proteomes" id="UP000002508"/>
    </source>
</evidence>
<proteinExistence type="inferred from homology"/>
<dbReference type="HOGENOM" id="CLU_025996_0_7_0"/>
<evidence type="ECO:0000256" key="2">
    <source>
        <dbReference type="ARBA" id="ARBA00022676"/>
    </source>
</evidence>
<dbReference type="Gene3D" id="3.90.550.10">
    <property type="entry name" value="Spore Coat Polysaccharide Biosynthesis Protein SpsA, Chain A"/>
    <property type="match status" value="1"/>
</dbReference>
<keyword evidence="3 5" id="KW-0808">Transferase</keyword>
<dbReference type="CAZy" id="GT2">
    <property type="family name" value="Glycosyltransferase Family 2"/>
</dbReference>
<dbReference type="InterPro" id="IPR029063">
    <property type="entry name" value="SAM-dependent_MTases_sf"/>
</dbReference>
<reference evidence="5" key="1">
    <citation type="submission" date="2008-12" db="EMBL/GenBank/DDBJ databases">
        <title>Complete sequence of Chloroflexus aggregans DSM 9485.</title>
        <authorList>
            <consortium name="US DOE Joint Genome Institute"/>
            <person name="Lucas S."/>
            <person name="Copeland A."/>
            <person name="Lapidus A."/>
            <person name="Glavina del Rio T."/>
            <person name="Dalin E."/>
            <person name="Tice H."/>
            <person name="Pitluck S."/>
            <person name="Foster B."/>
            <person name="Larimer F."/>
            <person name="Land M."/>
            <person name="Hauser L."/>
            <person name="Kyrpides N."/>
            <person name="Mikhailova N."/>
            <person name="Bryant D."/>
            <person name="Richardson P."/>
        </authorList>
    </citation>
    <scope>NUCLEOTIDE SEQUENCE</scope>
    <source>
        <strain evidence="5">DSM 9485</strain>
    </source>
</reference>
<dbReference type="CDD" id="cd00761">
    <property type="entry name" value="Glyco_tranf_GTA_type"/>
    <property type="match status" value="1"/>
</dbReference>
<dbReference type="EMBL" id="CP001337">
    <property type="protein sequence ID" value="ACL25489.1"/>
    <property type="molecule type" value="Genomic_DNA"/>
</dbReference>
<keyword evidence="6" id="KW-1185">Reference proteome</keyword>
<evidence type="ECO:0000313" key="5">
    <source>
        <dbReference type="EMBL" id="ACL25489.1"/>
    </source>
</evidence>
<dbReference type="PANTHER" id="PTHR43685">
    <property type="entry name" value="GLYCOSYLTRANSFERASE"/>
    <property type="match status" value="1"/>
</dbReference>
<dbReference type="Proteomes" id="UP000002508">
    <property type="component" value="Chromosome"/>
</dbReference>
<organism evidence="5 6">
    <name type="scientific">Chloroflexus aggregans (strain MD-66 / DSM 9485)</name>
    <dbReference type="NCBI Taxonomy" id="326427"/>
    <lineage>
        <taxon>Bacteria</taxon>
        <taxon>Bacillati</taxon>
        <taxon>Chloroflexota</taxon>
        <taxon>Chloroflexia</taxon>
        <taxon>Chloroflexales</taxon>
        <taxon>Chloroflexineae</taxon>
        <taxon>Chloroflexaceae</taxon>
        <taxon>Chloroflexus</taxon>
    </lineage>
</organism>
<evidence type="ECO:0000256" key="3">
    <source>
        <dbReference type="ARBA" id="ARBA00022679"/>
    </source>
</evidence>
<dbReference type="InterPro" id="IPR001173">
    <property type="entry name" value="Glyco_trans_2-like"/>
</dbReference>
<dbReference type="InterPro" id="IPR050834">
    <property type="entry name" value="Glycosyltransf_2"/>
</dbReference>
<dbReference type="STRING" id="326427.Cagg_2620"/>
<dbReference type="SUPFAM" id="SSF53448">
    <property type="entry name" value="Nucleotide-diphospho-sugar transferases"/>
    <property type="match status" value="1"/>
</dbReference>
<name>B8G4L3_CHLAD</name>
<feature type="domain" description="Glycosyltransferase 2-like" evidence="4">
    <location>
        <begin position="7"/>
        <end position="171"/>
    </location>
</feature>
<keyword evidence="2" id="KW-0328">Glycosyltransferase</keyword>
<dbReference type="AlphaFoldDB" id="B8G4L3"/>
<dbReference type="InterPro" id="IPR029044">
    <property type="entry name" value="Nucleotide-diphossugar_trans"/>
</dbReference>
<dbReference type="SUPFAM" id="SSF53335">
    <property type="entry name" value="S-adenosyl-L-methionine-dependent methyltransferases"/>
    <property type="match status" value="1"/>
</dbReference>
<evidence type="ECO:0000259" key="4">
    <source>
        <dbReference type="Pfam" id="PF00535"/>
    </source>
</evidence>
<evidence type="ECO:0000256" key="1">
    <source>
        <dbReference type="ARBA" id="ARBA00006739"/>
    </source>
</evidence>
<dbReference type="RefSeq" id="WP_015941347.1">
    <property type="nucleotide sequence ID" value="NC_011831.1"/>
</dbReference>
<sequence length="337" mass="38199">MTTPKVSIILPIRNAATTLAACLRSLARQTFTDYEVLAIDDGSDDESAAMVADAAAHDARIVPINAGRIGLAAALNLGLALARAPIIARMDADDVMHPDRLALQYQALRTQHDLALIACRVVAFPARAVRAGYREYLRWQNRVLTPEQVAAEIYVESPFAHPSVMFWKTAVQALGGYTTDQWPEDYELWLRMYTTGLRMAKLPRYLLGWRERPDRTSRVDPRYARTIFDELRANFLARDPRLHRGRPLVYWGAGRVTRQRARRLIDRGFAPEAWIDVDPDKIGQIIWGVPVHTPSWLNRRPRPFVLVYVTNHGARDLINSWLTEMGYQPGEDYLGVG</sequence>
<dbReference type="eggNOG" id="COG1215">
    <property type="taxonomic scope" value="Bacteria"/>
</dbReference>
<dbReference type="PANTHER" id="PTHR43685:SF5">
    <property type="entry name" value="GLYCOSYLTRANSFERASE EPSE-RELATED"/>
    <property type="match status" value="1"/>
</dbReference>
<comment type="similarity">
    <text evidence="1">Belongs to the glycosyltransferase 2 family.</text>
</comment>
<dbReference type="KEGG" id="cag:Cagg_2620"/>
<dbReference type="GO" id="GO:0016757">
    <property type="term" value="F:glycosyltransferase activity"/>
    <property type="evidence" value="ECO:0007669"/>
    <property type="project" value="UniProtKB-KW"/>
</dbReference>
<accession>B8G4L3</accession>